<sequence length="301" mass="32330">MEEQAAFWGPSSNLDKAQEQLNRQLCVAIERCVGRAVVVLDNVHLLQGEDLRVLDTMLSLTDGRKSNMECNGHKVSGEGCLFLLLLNEEGSEDMKRLSGKDRLLSAWEFRGMEFTTRAFVGRVDVAVSLSKEPSFVREGTKSAWQDARKGPAPEGVLDRANGVWREVVKVERGIRMALREADRDTLQAVGVVATAAAVLACAVYFREAASGAIVSFRDAAKGGPAGDSNDGGGNDNRRKGSGHNKKKAVASRGGSNQDDPSRTTADGPQPQARSNSDGPSMRVTRNRGRHPVETGTPGPGT</sequence>
<reference evidence="2 3" key="1">
    <citation type="journal article" date="2010" name="Nature">
        <title>The Ectocarpus genome and the independent evolution of multicellularity in brown algae.</title>
        <authorList>
            <person name="Cock J.M."/>
            <person name="Sterck L."/>
            <person name="Rouze P."/>
            <person name="Scornet D."/>
            <person name="Allen A.E."/>
            <person name="Amoutzias G."/>
            <person name="Anthouard V."/>
            <person name="Artiguenave F."/>
            <person name="Aury J.M."/>
            <person name="Badger J.H."/>
            <person name="Beszteri B."/>
            <person name="Billiau K."/>
            <person name="Bonnet E."/>
            <person name="Bothwell J.H."/>
            <person name="Bowler C."/>
            <person name="Boyen C."/>
            <person name="Brownlee C."/>
            <person name="Carrano C.J."/>
            <person name="Charrier B."/>
            <person name="Cho G.Y."/>
            <person name="Coelho S.M."/>
            <person name="Collen J."/>
            <person name="Corre E."/>
            <person name="Da Silva C."/>
            <person name="Delage L."/>
            <person name="Delaroque N."/>
            <person name="Dittami S.M."/>
            <person name="Doulbeau S."/>
            <person name="Elias M."/>
            <person name="Farnham G."/>
            <person name="Gachon C.M."/>
            <person name="Gschloessl B."/>
            <person name="Heesch S."/>
            <person name="Jabbari K."/>
            <person name="Jubin C."/>
            <person name="Kawai H."/>
            <person name="Kimura K."/>
            <person name="Kloareg B."/>
            <person name="Kupper F.C."/>
            <person name="Lang D."/>
            <person name="Le Bail A."/>
            <person name="Leblanc C."/>
            <person name="Lerouge P."/>
            <person name="Lohr M."/>
            <person name="Lopez P.J."/>
            <person name="Martens C."/>
            <person name="Maumus F."/>
            <person name="Michel G."/>
            <person name="Miranda-Saavedra D."/>
            <person name="Morales J."/>
            <person name="Moreau H."/>
            <person name="Motomura T."/>
            <person name="Nagasato C."/>
            <person name="Napoli C.A."/>
            <person name="Nelson D.R."/>
            <person name="Nyvall-Collen P."/>
            <person name="Peters A.F."/>
            <person name="Pommier C."/>
            <person name="Potin P."/>
            <person name="Poulain J."/>
            <person name="Quesneville H."/>
            <person name="Read B."/>
            <person name="Rensing S.A."/>
            <person name="Ritter A."/>
            <person name="Rousvoal S."/>
            <person name="Samanta M."/>
            <person name="Samson G."/>
            <person name="Schroeder D.C."/>
            <person name="Segurens B."/>
            <person name="Strittmatter M."/>
            <person name="Tonon T."/>
            <person name="Tregear J.W."/>
            <person name="Valentin K."/>
            <person name="von Dassow P."/>
            <person name="Yamagishi T."/>
            <person name="Van de Peer Y."/>
            <person name="Wincker P."/>
        </authorList>
    </citation>
    <scope>NUCLEOTIDE SEQUENCE [LARGE SCALE GENOMIC DNA]</scope>
    <source>
        <strain evidence="3">Ec32 / CCAP1310/4</strain>
    </source>
</reference>
<evidence type="ECO:0000256" key="1">
    <source>
        <dbReference type="SAM" id="MobiDB-lite"/>
    </source>
</evidence>
<dbReference type="Proteomes" id="UP000002630">
    <property type="component" value="Linkage Group LG03"/>
</dbReference>
<proteinExistence type="predicted"/>
<dbReference type="AlphaFoldDB" id="D7FL46"/>
<evidence type="ECO:0000313" key="2">
    <source>
        <dbReference type="EMBL" id="CBJ29583.1"/>
    </source>
</evidence>
<protein>
    <submittedName>
        <fullName evidence="2">Uncharacterized protein</fullName>
    </submittedName>
</protein>
<evidence type="ECO:0000313" key="3">
    <source>
        <dbReference type="Proteomes" id="UP000002630"/>
    </source>
</evidence>
<accession>D7FL46</accession>
<name>D7FL46_ECTSI</name>
<dbReference type="InParanoid" id="D7FL46"/>
<feature type="region of interest" description="Disordered" evidence="1">
    <location>
        <begin position="222"/>
        <end position="301"/>
    </location>
</feature>
<organism evidence="2 3">
    <name type="scientific">Ectocarpus siliculosus</name>
    <name type="common">Brown alga</name>
    <name type="synonym">Conferva siliculosa</name>
    <dbReference type="NCBI Taxonomy" id="2880"/>
    <lineage>
        <taxon>Eukaryota</taxon>
        <taxon>Sar</taxon>
        <taxon>Stramenopiles</taxon>
        <taxon>Ochrophyta</taxon>
        <taxon>PX clade</taxon>
        <taxon>Phaeophyceae</taxon>
        <taxon>Ectocarpales</taxon>
        <taxon>Ectocarpaceae</taxon>
        <taxon>Ectocarpus</taxon>
    </lineage>
</organism>
<gene>
    <name evidence="2" type="ORF">Esi_0153_0053</name>
</gene>
<feature type="compositionally biased region" description="Polar residues" evidence="1">
    <location>
        <begin position="253"/>
        <end position="278"/>
    </location>
</feature>
<dbReference type="OrthoDB" id="10395151at2759"/>
<dbReference type="EMBL" id="FN648087">
    <property type="protein sequence ID" value="CBJ29583.1"/>
    <property type="molecule type" value="Genomic_DNA"/>
</dbReference>
<feature type="compositionally biased region" description="Gly residues" evidence="1">
    <location>
        <begin position="223"/>
        <end position="234"/>
    </location>
</feature>
<feature type="compositionally biased region" description="Basic residues" evidence="1">
    <location>
        <begin position="239"/>
        <end position="249"/>
    </location>
</feature>
<keyword evidence="3" id="KW-1185">Reference proteome</keyword>
<dbReference type="EMBL" id="FN649728">
    <property type="protein sequence ID" value="CBJ29583.1"/>
    <property type="molecule type" value="Genomic_DNA"/>
</dbReference>